<dbReference type="SMART" id="SM00382">
    <property type="entry name" value="AAA"/>
    <property type="match status" value="1"/>
</dbReference>
<dbReference type="GO" id="GO:0005524">
    <property type="term" value="F:ATP binding"/>
    <property type="evidence" value="ECO:0007669"/>
    <property type="project" value="UniProtKB-KW"/>
</dbReference>
<dbReference type="InterPro" id="IPR027417">
    <property type="entry name" value="P-loop_NTPase"/>
</dbReference>
<keyword evidence="1" id="KW-0813">Transport</keyword>
<dbReference type="GO" id="GO:0016887">
    <property type="term" value="F:ATP hydrolysis activity"/>
    <property type="evidence" value="ECO:0007669"/>
    <property type="project" value="InterPro"/>
</dbReference>
<protein>
    <submittedName>
        <fullName evidence="8">Putative ABC transport system ATP-binding protein</fullName>
    </submittedName>
</protein>
<evidence type="ECO:0000313" key="8">
    <source>
        <dbReference type="EMBL" id="VFJ89542.1"/>
    </source>
</evidence>
<dbReference type="GO" id="GO:0005886">
    <property type="term" value="C:plasma membrane"/>
    <property type="evidence" value="ECO:0007669"/>
    <property type="project" value="TreeGrafter"/>
</dbReference>
<dbReference type="PROSITE" id="PS00211">
    <property type="entry name" value="ABC_TRANSPORTER_1"/>
    <property type="match status" value="1"/>
</dbReference>
<dbReference type="GO" id="GO:1902495">
    <property type="term" value="C:transmembrane transporter complex"/>
    <property type="evidence" value="ECO:0007669"/>
    <property type="project" value="UniProtKB-ARBA"/>
</dbReference>
<keyword evidence="2" id="KW-0547">Nucleotide-binding</keyword>
<dbReference type="InterPro" id="IPR003439">
    <property type="entry name" value="ABC_transporter-like_ATP-bd"/>
</dbReference>
<dbReference type="FunFam" id="3.40.50.300:FF:000032">
    <property type="entry name" value="Export ABC transporter ATP-binding protein"/>
    <property type="match status" value="1"/>
</dbReference>
<reference evidence="8" key="1">
    <citation type="submission" date="2019-02" db="EMBL/GenBank/DDBJ databases">
        <authorList>
            <person name="Gruber-Vodicka R. H."/>
            <person name="Seah K. B. B."/>
        </authorList>
    </citation>
    <scope>NUCLEOTIDE SEQUENCE</scope>
    <source>
        <strain evidence="9">BECK_SA2B12</strain>
        <strain evidence="7">BECK_SA2B15</strain>
        <strain evidence="8">BECK_SA2B20</strain>
    </source>
</reference>
<sequence>MTSKRQGNKVSGAPSPSRGSGVLVRAEGLHKEYRMGDLTVPAIRGMDFVIESGSFVCFVGPSGSGKTTLLNMIGCLDRPTAGRLGVLGTQVADLDRKGAATFRGEHIGFVFQDFNLIPVLTAYENVEYPLLMVQKWPADRRGERVRGLLAAAGIEEQADKRPDQLSGGQKQRVAVARALVTNPKLVLADEPTANLDHETAYRIIGLMRQLRDEFSTSFLFSTHDPKIMGEAEVTFELEDGRLRQGERRTTT</sequence>
<evidence type="ECO:0000256" key="3">
    <source>
        <dbReference type="ARBA" id="ARBA00022840"/>
    </source>
</evidence>
<accession>A0A450UBI2</accession>
<dbReference type="CDD" id="cd03255">
    <property type="entry name" value="ABC_MJ0796_LolCDE_FtsE"/>
    <property type="match status" value="1"/>
</dbReference>
<organism evidence="8">
    <name type="scientific">Candidatus Kentrum eta</name>
    <dbReference type="NCBI Taxonomy" id="2126337"/>
    <lineage>
        <taxon>Bacteria</taxon>
        <taxon>Pseudomonadati</taxon>
        <taxon>Pseudomonadota</taxon>
        <taxon>Gammaproteobacteria</taxon>
        <taxon>Candidatus Kentrum</taxon>
    </lineage>
</organism>
<evidence type="ECO:0000313" key="9">
    <source>
        <dbReference type="EMBL" id="VFJ96231.1"/>
    </source>
</evidence>
<dbReference type="InterPro" id="IPR017911">
    <property type="entry name" value="MacB-like_ATP-bd"/>
</dbReference>
<dbReference type="GO" id="GO:0022857">
    <property type="term" value="F:transmembrane transporter activity"/>
    <property type="evidence" value="ECO:0007669"/>
    <property type="project" value="TreeGrafter"/>
</dbReference>
<evidence type="ECO:0000259" key="6">
    <source>
        <dbReference type="PROSITE" id="PS50893"/>
    </source>
</evidence>
<dbReference type="InterPro" id="IPR015854">
    <property type="entry name" value="ABC_transpr_LolD-like"/>
</dbReference>
<dbReference type="EMBL" id="CAADFI010000005">
    <property type="protein sequence ID" value="VFJ89542.1"/>
    <property type="molecule type" value="Genomic_DNA"/>
</dbReference>
<evidence type="ECO:0000256" key="4">
    <source>
        <dbReference type="ARBA" id="ARBA00038388"/>
    </source>
</evidence>
<dbReference type="PANTHER" id="PTHR24220:SF86">
    <property type="entry name" value="ABC TRANSPORTER ABCH.1"/>
    <property type="match status" value="1"/>
</dbReference>
<feature type="region of interest" description="Disordered" evidence="5">
    <location>
        <begin position="1"/>
        <end position="21"/>
    </location>
</feature>
<dbReference type="Pfam" id="PF00005">
    <property type="entry name" value="ABC_tran"/>
    <property type="match status" value="1"/>
</dbReference>
<feature type="domain" description="ABC transporter" evidence="6">
    <location>
        <begin position="24"/>
        <end position="251"/>
    </location>
</feature>
<dbReference type="Gene3D" id="3.40.50.300">
    <property type="entry name" value="P-loop containing nucleotide triphosphate hydrolases"/>
    <property type="match status" value="1"/>
</dbReference>
<evidence type="ECO:0000313" key="7">
    <source>
        <dbReference type="EMBL" id="VFJ87833.1"/>
    </source>
</evidence>
<dbReference type="EMBL" id="CAADFG010000005">
    <property type="protein sequence ID" value="VFJ87833.1"/>
    <property type="molecule type" value="Genomic_DNA"/>
</dbReference>
<proteinExistence type="inferred from homology"/>
<evidence type="ECO:0000256" key="1">
    <source>
        <dbReference type="ARBA" id="ARBA00022448"/>
    </source>
</evidence>
<evidence type="ECO:0000256" key="2">
    <source>
        <dbReference type="ARBA" id="ARBA00022741"/>
    </source>
</evidence>
<name>A0A450UBI2_9GAMM</name>
<dbReference type="SUPFAM" id="SSF52540">
    <property type="entry name" value="P-loop containing nucleoside triphosphate hydrolases"/>
    <property type="match status" value="1"/>
</dbReference>
<dbReference type="InterPro" id="IPR017871">
    <property type="entry name" value="ABC_transporter-like_CS"/>
</dbReference>
<dbReference type="InterPro" id="IPR003593">
    <property type="entry name" value="AAA+_ATPase"/>
</dbReference>
<comment type="similarity">
    <text evidence="4">Belongs to the ABC transporter superfamily. Macrolide exporter (TC 3.A.1.122) family.</text>
</comment>
<evidence type="ECO:0000256" key="5">
    <source>
        <dbReference type="SAM" id="MobiDB-lite"/>
    </source>
</evidence>
<dbReference type="AlphaFoldDB" id="A0A450UBI2"/>
<dbReference type="PANTHER" id="PTHR24220">
    <property type="entry name" value="IMPORT ATP-BINDING PROTEIN"/>
    <property type="match status" value="1"/>
</dbReference>
<gene>
    <name evidence="7" type="ORF">BECKH772A_GA0070896_1000530</name>
    <name evidence="8" type="ORF">BECKH772B_GA0070898_1000530</name>
    <name evidence="9" type="ORF">BECKH772C_GA0070978_1000530</name>
</gene>
<dbReference type="EMBL" id="CAADFJ010000005">
    <property type="protein sequence ID" value="VFJ96231.1"/>
    <property type="molecule type" value="Genomic_DNA"/>
</dbReference>
<dbReference type="PROSITE" id="PS50893">
    <property type="entry name" value="ABC_TRANSPORTER_2"/>
    <property type="match status" value="1"/>
</dbReference>
<keyword evidence="3 8" id="KW-0067">ATP-binding</keyword>